<keyword evidence="3" id="KW-1185">Reference proteome</keyword>
<evidence type="ECO:0000313" key="3">
    <source>
        <dbReference type="Proteomes" id="UP000008204"/>
    </source>
</evidence>
<gene>
    <name evidence="2" type="ordered locus">PCC8801_1994</name>
</gene>
<evidence type="ECO:0000313" key="2">
    <source>
        <dbReference type="EMBL" id="ACK66032.1"/>
    </source>
</evidence>
<dbReference type="AlphaFoldDB" id="B7JYV5"/>
<dbReference type="Proteomes" id="UP000008204">
    <property type="component" value="Chromosome"/>
</dbReference>
<keyword evidence="1" id="KW-0812">Transmembrane</keyword>
<keyword evidence="1" id="KW-1133">Transmembrane helix</keyword>
<feature type="transmembrane region" description="Helical" evidence="1">
    <location>
        <begin position="16"/>
        <end position="41"/>
    </location>
</feature>
<reference evidence="3" key="1">
    <citation type="journal article" date="2011" name="MBio">
        <title>Novel metabolic attributes of the genus Cyanothece, comprising a group of unicellular nitrogen-fixing Cyanobacteria.</title>
        <authorList>
            <person name="Bandyopadhyay A."/>
            <person name="Elvitigala T."/>
            <person name="Welsh E."/>
            <person name="Stockel J."/>
            <person name="Liberton M."/>
            <person name="Min H."/>
            <person name="Sherman L.A."/>
            <person name="Pakrasi H.B."/>
        </authorList>
    </citation>
    <scope>NUCLEOTIDE SEQUENCE [LARGE SCALE GENOMIC DNA]</scope>
    <source>
        <strain evidence="3">PCC 8801</strain>
    </source>
</reference>
<dbReference type="RefSeq" id="WP_012595303.1">
    <property type="nucleotide sequence ID" value="NC_011726.1"/>
</dbReference>
<dbReference type="KEGG" id="cyp:PCC8801_1994"/>
<organism evidence="2 3">
    <name type="scientific">Rippkaea orientalis (strain PCC 8801 / RF-1)</name>
    <name type="common">Cyanothece sp. (strain PCC 8801)</name>
    <dbReference type="NCBI Taxonomy" id="41431"/>
    <lineage>
        <taxon>Bacteria</taxon>
        <taxon>Bacillati</taxon>
        <taxon>Cyanobacteriota</taxon>
        <taxon>Cyanophyceae</taxon>
        <taxon>Oscillatoriophycideae</taxon>
        <taxon>Chroococcales</taxon>
        <taxon>Aphanothecaceae</taxon>
        <taxon>Rippkaea</taxon>
        <taxon>Rippkaea orientalis</taxon>
    </lineage>
</organism>
<evidence type="ECO:0000256" key="1">
    <source>
        <dbReference type="SAM" id="Phobius"/>
    </source>
</evidence>
<keyword evidence="1" id="KW-0472">Membrane</keyword>
<dbReference type="EMBL" id="CP001287">
    <property type="protein sequence ID" value="ACK66032.1"/>
    <property type="molecule type" value="Genomic_DNA"/>
</dbReference>
<sequence>MSHAESQSATGDKGRGYFGVILVMGLILMVLAWGLSLLSWYS</sequence>
<name>B7JYV5_RIPO1</name>
<dbReference type="HOGENOM" id="CLU_3250310_0_0_3"/>
<dbReference type="STRING" id="41431.PCC8801_1994"/>
<protein>
    <submittedName>
        <fullName evidence="2">Uncharacterized protein</fullName>
    </submittedName>
</protein>
<proteinExistence type="predicted"/>
<accession>B7JYV5</accession>